<evidence type="ECO:0000256" key="3">
    <source>
        <dbReference type="ARBA" id="ARBA00022448"/>
    </source>
</evidence>
<evidence type="ECO:0000256" key="6">
    <source>
        <dbReference type="ARBA" id="ARBA00022927"/>
    </source>
</evidence>
<dbReference type="InterPro" id="IPR004648">
    <property type="entry name" value="Oligpept_transpt"/>
</dbReference>
<feature type="transmembrane region" description="Helical" evidence="9">
    <location>
        <begin position="504"/>
        <end position="531"/>
    </location>
</feature>
<dbReference type="NCBIfam" id="TIGR00728">
    <property type="entry name" value="OPT_sfam"/>
    <property type="match status" value="1"/>
</dbReference>
<keyword evidence="3" id="KW-0813">Transport</keyword>
<organism evidence="10 11">
    <name type="scientific">Physocladia obscura</name>
    <dbReference type="NCBI Taxonomy" id="109957"/>
    <lineage>
        <taxon>Eukaryota</taxon>
        <taxon>Fungi</taxon>
        <taxon>Fungi incertae sedis</taxon>
        <taxon>Chytridiomycota</taxon>
        <taxon>Chytridiomycota incertae sedis</taxon>
        <taxon>Chytridiomycetes</taxon>
        <taxon>Chytridiales</taxon>
        <taxon>Chytriomycetaceae</taxon>
        <taxon>Physocladia</taxon>
    </lineage>
</organism>
<feature type="transmembrane region" description="Helical" evidence="9">
    <location>
        <begin position="658"/>
        <end position="679"/>
    </location>
</feature>
<feature type="transmembrane region" description="Helical" evidence="9">
    <location>
        <begin position="109"/>
        <end position="129"/>
    </location>
</feature>
<comment type="similarity">
    <text evidence="2">Belongs to the oligopeptide OPT transporter family.</text>
</comment>
<evidence type="ECO:0000313" key="11">
    <source>
        <dbReference type="Proteomes" id="UP001211907"/>
    </source>
</evidence>
<dbReference type="InterPro" id="IPR004813">
    <property type="entry name" value="OPT"/>
</dbReference>
<dbReference type="AlphaFoldDB" id="A0AAD5SX52"/>
<feature type="transmembrane region" description="Helical" evidence="9">
    <location>
        <begin position="691"/>
        <end position="709"/>
    </location>
</feature>
<comment type="caution">
    <text evidence="10">The sequence shown here is derived from an EMBL/GenBank/DDBJ whole genome shotgun (WGS) entry which is preliminary data.</text>
</comment>
<feature type="transmembrane region" description="Helical" evidence="9">
    <location>
        <begin position="612"/>
        <end position="637"/>
    </location>
</feature>
<protein>
    <submittedName>
        <fullName evidence="10">Uncharacterized protein</fullName>
    </submittedName>
</protein>
<evidence type="ECO:0000256" key="1">
    <source>
        <dbReference type="ARBA" id="ARBA00004141"/>
    </source>
</evidence>
<comment type="subcellular location">
    <subcellularLocation>
        <location evidence="1">Membrane</location>
        <topology evidence="1">Multi-pass membrane protein</topology>
    </subcellularLocation>
</comment>
<gene>
    <name evidence="10" type="ORF">HK100_001999</name>
</gene>
<evidence type="ECO:0000313" key="10">
    <source>
        <dbReference type="EMBL" id="KAJ3113417.1"/>
    </source>
</evidence>
<keyword evidence="4 9" id="KW-0812">Transmembrane</keyword>
<evidence type="ECO:0000256" key="7">
    <source>
        <dbReference type="ARBA" id="ARBA00022989"/>
    </source>
</evidence>
<evidence type="ECO:0000256" key="9">
    <source>
        <dbReference type="SAM" id="Phobius"/>
    </source>
</evidence>
<keyword evidence="8 9" id="KW-0472">Membrane</keyword>
<evidence type="ECO:0000256" key="2">
    <source>
        <dbReference type="ARBA" id="ARBA00008807"/>
    </source>
</evidence>
<accession>A0AAD5SX52</accession>
<dbReference type="GO" id="GO:0016020">
    <property type="term" value="C:membrane"/>
    <property type="evidence" value="ECO:0007669"/>
    <property type="project" value="UniProtKB-SubCell"/>
</dbReference>
<feature type="transmembrane region" description="Helical" evidence="9">
    <location>
        <begin position="537"/>
        <end position="564"/>
    </location>
</feature>
<dbReference type="GO" id="GO:0015031">
    <property type="term" value="P:protein transport"/>
    <property type="evidence" value="ECO:0007669"/>
    <property type="project" value="UniProtKB-KW"/>
</dbReference>
<evidence type="ECO:0000256" key="5">
    <source>
        <dbReference type="ARBA" id="ARBA00022856"/>
    </source>
</evidence>
<feature type="transmembrane region" description="Helical" evidence="9">
    <location>
        <begin position="317"/>
        <end position="341"/>
    </location>
</feature>
<feature type="transmembrane region" description="Helical" evidence="9">
    <location>
        <begin position="353"/>
        <end position="373"/>
    </location>
</feature>
<name>A0AAD5SX52_9FUNG</name>
<evidence type="ECO:0000256" key="4">
    <source>
        <dbReference type="ARBA" id="ARBA00022692"/>
    </source>
</evidence>
<keyword evidence="11" id="KW-1185">Reference proteome</keyword>
<reference evidence="10" key="1">
    <citation type="submission" date="2020-05" db="EMBL/GenBank/DDBJ databases">
        <title>Phylogenomic resolution of chytrid fungi.</title>
        <authorList>
            <person name="Stajich J.E."/>
            <person name="Amses K."/>
            <person name="Simmons R."/>
            <person name="Seto K."/>
            <person name="Myers J."/>
            <person name="Bonds A."/>
            <person name="Quandt C.A."/>
            <person name="Barry K."/>
            <person name="Liu P."/>
            <person name="Grigoriev I."/>
            <person name="Longcore J.E."/>
            <person name="James T.Y."/>
        </authorList>
    </citation>
    <scope>NUCLEOTIDE SEQUENCE</scope>
    <source>
        <strain evidence="10">JEL0513</strain>
    </source>
</reference>
<feature type="transmembrane region" description="Helical" evidence="9">
    <location>
        <begin position="445"/>
        <end position="466"/>
    </location>
</feature>
<dbReference type="Pfam" id="PF03169">
    <property type="entry name" value="OPT"/>
    <property type="match status" value="1"/>
</dbReference>
<proteinExistence type="inferred from homology"/>
<dbReference type="GO" id="GO:0035673">
    <property type="term" value="F:oligopeptide transmembrane transporter activity"/>
    <property type="evidence" value="ECO:0007669"/>
    <property type="project" value="InterPro"/>
</dbReference>
<feature type="transmembrane region" description="Helical" evidence="9">
    <location>
        <begin position="275"/>
        <end position="297"/>
    </location>
</feature>
<evidence type="ECO:0000256" key="8">
    <source>
        <dbReference type="ARBA" id="ARBA00023136"/>
    </source>
</evidence>
<keyword evidence="6" id="KW-0653">Protein transport</keyword>
<keyword evidence="7 9" id="KW-1133">Transmembrane helix</keyword>
<dbReference type="Proteomes" id="UP001211907">
    <property type="component" value="Unassembled WGS sequence"/>
</dbReference>
<sequence>MAATRASAQSKVRALAPATVIPVRKVTFKQSLLSLSSSISSTSTSPTTYTAAHQPRLTDGMDFGDIDASDAVASSLEFIVPKKDDPTTPALTSTPYGMENVASQVMPELMALGFIFVTQFTGLGFAGLCRRFLVRPRAIIWPSTFATLALFASFHGIGENITESVILTKKDVENVSISRGASSLFPIPEDTEHGTMEVKGPQTFIVCTSGVIPTNESRAEGGDARASRSMDPSVSTMIDDTADNLSVSIESDEDRQRKKGAFDEMAEGRSTRQRAFWFSFLGMYLYTFIPEFFFPMLQSVSICTQQGLDSLKSGSLGNFNTVSSSTNGIGFMTFTFDWYYITSMYMTTPFWAIMCYAAGNMIFSWIITVLLYVTNTWGLNSYLTEGSRNPALNSVHLFSGNPNSTVFQLGEEVDPGYFYDKKNNYNLNLTAYNEVAPIHVTPFFAMQYGSSFLTIAAVLSHVGLWYGSIIKRQAKNAFKQISDSVEAGDIHNKLMLSYWDPPDWMFLLFVTFMAGLTLVVTQFTAFVMPWWGVLMNLAVTGILIIPIGIITGISGISISISVLAEFLMGSLIPGQTVAVMAFKSLALNNLNQGLLLVSGLKIGHYLHIPPMAIIIAQFIGTFLSCIVATAVSWLIIFGMGNLLNANHGDWRFISYQTFYSDGAIWGAIGPSRFFVPIIFTLSGVGGFQNAIVTQLLIGFVAQVLVFRYWKSWYQTYNFVMASAFDIGK</sequence>
<dbReference type="PANTHER" id="PTHR22601">
    <property type="entry name" value="ISP4 LIKE PROTEIN"/>
    <property type="match status" value="1"/>
</dbReference>
<keyword evidence="5" id="KW-0571">Peptide transport</keyword>
<dbReference type="EMBL" id="JADGJH010001451">
    <property type="protein sequence ID" value="KAJ3113417.1"/>
    <property type="molecule type" value="Genomic_DNA"/>
</dbReference>